<reference evidence="2 3" key="1">
    <citation type="journal article" date="2011" name="J. Gen. Appl. Microbiol.">
        <title>Draft genome sequencing of the enigmatic basidiomycete Mixia osmundae.</title>
        <authorList>
            <person name="Nishida H."/>
            <person name="Nagatsuka Y."/>
            <person name="Sugiyama J."/>
        </authorList>
    </citation>
    <scope>NUCLEOTIDE SEQUENCE [LARGE SCALE GENOMIC DNA]</scope>
    <source>
        <strain evidence="3">CBS 9802 / IAM 14324 / JCM 22182 / KY 12970</strain>
    </source>
</reference>
<comment type="caution">
    <text evidence="2">The sequence shown here is derived from an EMBL/GenBank/DDBJ whole genome shotgun (WGS) entry which is preliminary data.</text>
</comment>
<dbReference type="Proteomes" id="UP000009131">
    <property type="component" value="Unassembled WGS sequence"/>
</dbReference>
<feature type="region of interest" description="Disordered" evidence="1">
    <location>
        <begin position="53"/>
        <end position="169"/>
    </location>
</feature>
<evidence type="ECO:0000313" key="3">
    <source>
        <dbReference type="Proteomes" id="UP000009131"/>
    </source>
</evidence>
<gene>
    <name evidence="2" type="primary">Mo04837</name>
    <name evidence="2" type="ORF">E5Q_04837</name>
</gene>
<organism evidence="2 3">
    <name type="scientific">Mixia osmundae (strain CBS 9802 / IAM 14324 / JCM 22182 / KY 12970)</name>
    <dbReference type="NCBI Taxonomy" id="764103"/>
    <lineage>
        <taxon>Eukaryota</taxon>
        <taxon>Fungi</taxon>
        <taxon>Dikarya</taxon>
        <taxon>Basidiomycota</taxon>
        <taxon>Pucciniomycotina</taxon>
        <taxon>Mixiomycetes</taxon>
        <taxon>Mixiales</taxon>
        <taxon>Mixiaceae</taxon>
        <taxon>Mixia</taxon>
    </lineage>
</organism>
<reference evidence="2 3" key="2">
    <citation type="journal article" date="2012" name="Open Biol.">
        <title>Characteristics of nucleosomes and linker DNA regions on the genome of the basidiomycete Mixia osmundae revealed by mono- and dinucleosome mapping.</title>
        <authorList>
            <person name="Nishida H."/>
            <person name="Kondo S."/>
            <person name="Matsumoto T."/>
            <person name="Suzuki Y."/>
            <person name="Yoshikawa H."/>
            <person name="Taylor T.D."/>
            <person name="Sugiyama J."/>
        </authorList>
    </citation>
    <scope>NUCLEOTIDE SEQUENCE [LARGE SCALE GENOMIC DNA]</scope>
    <source>
        <strain evidence="3">CBS 9802 / IAM 14324 / JCM 22182 / KY 12970</strain>
    </source>
</reference>
<dbReference type="RefSeq" id="XP_014569317.1">
    <property type="nucleotide sequence ID" value="XM_014713831.1"/>
</dbReference>
<evidence type="ECO:0000313" key="2">
    <source>
        <dbReference type="EMBL" id="GAA98153.1"/>
    </source>
</evidence>
<feature type="compositionally biased region" description="Basic residues" evidence="1">
    <location>
        <begin position="1"/>
        <end position="13"/>
    </location>
</feature>
<accession>G7E5P3</accession>
<dbReference type="InParanoid" id="G7E5P3"/>
<dbReference type="AlphaFoldDB" id="G7E5P3"/>
<feature type="compositionally biased region" description="Polar residues" evidence="1">
    <location>
        <begin position="152"/>
        <end position="164"/>
    </location>
</feature>
<feature type="region of interest" description="Disordered" evidence="1">
    <location>
        <begin position="1"/>
        <end position="22"/>
    </location>
</feature>
<sequence>MSHPRQPKRRVSLKQRGLGTWPDDKLRQIDQAAWATAAAYALVEQIWETKAFCESGDEESSSSSDAASSSSGQKSKATSRGRPRQTETQIQPSPSDPERRSATPARQITPLRRRIVLDSPSTSDDDDAPGTNGHTRKSTPAVHGYTPPPLSAAQTPALSETSLPDVQADGPAEATRADYVEMITASAELYNLPVAKAASLWWACGGNATTMKSIQGAIDANLPAVAPTSWDAFLRMLCWTSADDLAALEAVGLVTSLEETQDTQLVNELRNRKSDGGIDERAHFLQKYDWLLSSNAQAGYPFVL</sequence>
<feature type="compositionally biased region" description="Low complexity" evidence="1">
    <location>
        <begin position="61"/>
        <end position="72"/>
    </location>
</feature>
<dbReference type="HOGENOM" id="CLU_918562_0_0_1"/>
<evidence type="ECO:0000256" key="1">
    <source>
        <dbReference type="SAM" id="MobiDB-lite"/>
    </source>
</evidence>
<keyword evidence="3" id="KW-1185">Reference proteome</keyword>
<protein>
    <submittedName>
        <fullName evidence="2">Uncharacterized protein</fullName>
    </submittedName>
</protein>
<dbReference type="EMBL" id="BABT02000150">
    <property type="protein sequence ID" value="GAA98153.1"/>
    <property type="molecule type" value="Genomic_DNA"/>
</dbReference>
<proteinExistence type="predicted"/>
<name>G7E5P3_MIXOS</name>